<dbReference type="AlphaFoldDB" id="A0A6A4C913"/>
<sequence length="276" mass="28355">MSRATGPCAATVPGTSTISLAIAPDTHRVSGSSSSASYVSRCAAMVPGTSNSLPDELSGAHCVSGSCPSASHAGLDAATVPGTSISSLDVVSDTHCVTGSGPSASHVGLDAATVPGTSISSLDVVSDAHCVSGSDPSASHVGLDTATVPDTLSSSPSVVSDARSVVRLAGGAVDTGRLGIRSRLYASFDGGFRPLSGQCAFAWCVWSSDHHLIQWKATTFLDSHSSNVMEAQGLLAYLRWIRSAFLFPRVDIYGDSRVVITQTLCRFVCRAHISLR</sequence>
<proteinExistence type="predicted"/>
<keyword evidence="3" id="KW-1185">Reference proteome</keyword>
<dbReference type="Proteomes" id="UP000435112">
    <property type="component" value="Unassembled WGS sequence"/>
</dbReference>
<accession>A0A6A4C913</accession>
<dbReference type="SUPFAM" id="SSF53098">
    <property type="entry name" value="Ribonuclease H-like"/>
    <property type="match status" value="1"/>
</dbReference>
<comment type="caution">
    <text evidence="2">The sequence shown here is derived from an EMBL/GenBank/DDBJ whole genome shotgun (WGS) entry which is preliminary data.</text>
</comment>
<name>A0A6A4C913_9STRA</name>
<organism evidence="2 3">
    <name type="scientific">Phytophthora rubi</name>
    <dbReference type="NCBI Taxonomy" id="129364"/>
    <lineage>
        <taxon>Eukaryota</taxon>
        <taxon>Sar</taxon>
        <taxon>Stramenopiles</taxon>
        <taxon>Oomycota</taxon>
        <taxon>Peronosporomycetes</taxon>
        <taxon>Peronosporales</taxon>
        <taxon>Peronosporaceae</taxon>
        <taxon>Phytophthora</taxon>
    </lineage>
</organism>
<protein>
    <recommendedName>
        <fullName evidence="5">RNase H type-1 domain-containing protein</fullName>
    </recommendedName>
</protein>
<dbReference type="EMBL" id="QXFU01002486">
    <property type="protein sequence ID" value="KAE8985141.1"/>
    <property type="molecule type" value="Genomic_DNA"/>
</dbReference>
<evidence type="ECO:0000313" key="1">
    <source>
        <dbReference type="EMBL" id="KAE8985141.1"/>
    </source>
</evidence>
<gene>
    <name evidence="1" type="ORF">PR002_g22728</name>
    <name evidence="2" type="ORF">PR003_g26630</name>
</gene>
<evidence type="ECO:0000313" key="4">
    <source>
        <dbReference type="Proteomes" id="UP000435112"/>
    </source>
</evidence>
<evidence type="ECO:0000313" key="3">
    <source>
        <dbReference type="Proteomes" id="UP000434957"/>
    </source>
</evidence>
<dbReference type="OrthoDB" id="145866at2759"/>
<dbReference type="Gene3D" id="3.30.420.10">
    <property type="entry name" value="Ribonuclease H-like superfamily/Ribonuclease H"/>
    <property type="match status" value="1"/>
</dbReference>
<dbReference type="EMBL" id="QXFT01003492">
    <property type="protein sequence ID" value="KAE9285285.1"/>
    <property type="molecule type" value="Genomic_DNA"/>
</dbReference>
<dbReference type="InterPro" id="IPR012337">
    <property type="entry name" value="RNaseH-like_sf"/>
</dbReference>
<dbReference type="Proteomes" id="UP000434957">
    <property type="component" value="Unassembled WGS sequence"/>
</dbReference>
<dbReference type="InterPro" id="IPR036397">
    <property type="entry name" value="RNaseH_sf"/>
</dbReference>
<dbReference type="GO" id="GO:0003676">
    <property type="term" value="F:nucleic acid binding"/>
    <property type="evidence" value="ECO:0007669"/>
    <property type="project" value="InterPro"/>
</dbReference>
<evidence type="ECO:0000313" key="2">
    <source>
        <dbReference type="EMBL" id="KAE9285285.1"/>
    </source>
</evidence>
<reference evidence="2 3" key="1">
    <citation type="submission" date="2018-08" db="EMBL/GenBank/DDBJ databases">
        <title>Genomic investigation of the strawberry pathogen Phytophthora fragariae indicates pathogenicity is determined by transcriptional variation in three key races.</title>
        <authorList>
            <person name="Adams T.M."/>
            <person name="Armitage A.D."/>
            <person name="Sobczyk M.K."/>
            <person name="Bates H.J."/>
            <person name="Dunwell J.M."/>
            <person name="Nellist C.F."/>
            <person name="Harrison R.J."/>
        </authorList>
    </citation>
    <scope>NUCLEOTIDE SEQUENCE [LARGE SCALE GENOMIC DNA]</scope>
    <source>
        <strain evidence="1 4">SCRP324</strain>
        <strain evidence="2 3">SCRP333</strain>
    </source>
</reference>
<evidence type="ECO:0008006" key="5">
    <source>
        <dbReference type="Google" id="ProtNLM"/>
    </source>
</evidence>